<evidence type="ECO:0000313" key="4">
    <source>
        <dbReference type="Proteomes" id="UP001500556"/>
    </source>
</evidence>
<protein>
    <recommendedName>
        <fullName evidence="5">VCBS repeat-containing protein</fullName>
    </recommendedName>
</protein>
<name>A0ABP8XP36_9MICO</name>
<dbReference type="PANTHER" id="PTHR44103:SF1">
    <property type="entry name" value="PROPROTEIN CONVERTASE P"/>
    <property type="match status" value="1"/>
</dbReference>
<comment type="caution">
    <text evidence="3">The sequence shown here is derived from an EMBL/GenBank/DDBJ whole genome shotgun (WGS) entry which is preliminary data.</text>
</comment>
<gene>
    <name evidence="3" type="ORF">GCM10025782_03610</name>
</gene>
<dbReference type="EMBL" id="BAABLO010000001">
    <property type="protein sequence ID" value="GAA4710840.1"/>
    <property type="molecule type" value="Genomic_DNA"/>
</dbReference>
<keyword evidence="1 2" id="KW-0732">Signal</keyword>
<evidence type="ECO:0008006" key="5">
    <source>
        <dbReference type="Google" id="ProtNLM"/>
    </source>
</evidence>
<accession>A0ABP8XP36</accession>
<feature type="chain" id="PRO_5045314598" description="VCBS repeat-containing protein" evidence="2">
    <location>
        <begin position="25"/>
        <end position="301"/>
    </location>
</feature>
<reference evidence="4" key="1">
    <citation type="journal article" date="2019" name="Int. J. Syst. Evol. Microbiol.">
        <title>The Global Catalogue of Microorganisms (GCM) 10K type strain sequencing project: providing services to taxonomists for standard genome sequencing and annotation.</title>
        <authorList>
            <consortium name="The Broad Institute Genomics Platform"/>
            <consortium name="The Broad Institute Genome Sequencing Center for Infectious Disease"/>
            <person name="Wu L."/>
            <person name="Ma J."/>
        </authorList>
    </citation>
    <scope>NUCLEOTIDE SEQUENCE [LARGE SCALE GENOMIC DNA]</scope>
    <source>
        <strain evidence="4">JCM 18961</strain>
    </source>
</reference>
<dbReference type="Gene3D" id="2.130.10.130">
    <property type="entry name" value="Integrin alpha, N-terminal"/>
    <property type="match status" value="1"/>
</dbReference>
<dbReference type="RefSeq" id="WP_345500747.1">
    <property type="nucleotide sequence ID" value="NZ_BAABLO010000001.1"/>
</dbReference>
<dbReference type="Pfam" id="PF13517">
    <property type="entry name" value="FG-GAP_3"/>
    <property type="match status" value="1"/>
</dbReference>
<dbReference type="PANTHER" id="PTHR44103">
    <property type="entry name" value="PROPROTEIN CONVERTASE P"/>
    <property type="match status" value="1"/>
</dbReference>
<dbReference type="InterPro" id="IPR013517">
    <property type="entry name" value="FG-GAP"/>
</dbReference>
<evidence type="ECO:0000313" key="3">
    <source>
        <dbReference type="EMBL" id="GAA4710840.1"/>
    </source>
</evidence>
<dbReference type="Pfam" id="PF01839">
    <property type="entry name" value="FG-GAP"/>
    <property type="match status" value="1"/>
</dbReference>
<evidence type="ECO:0000256" key="2">
    <source>
        <dbReference type="SAM" id="SignalP"/>
    </source>
</evidence>
<keyword evidence="4" id="KW-1185">Reference proteome</keyword>
<dbReference type="SUPFAM" id="SSF69318">
    <property type="entry name" value="Integrin alpha N-terminal domain"/>
    <property type="match status" value="1"/>
</dbReference>
<evidence type="ECO:0000256" key="1">
    <source>
        <dbReference type="ARBA" id="ARBA00022729"/>
    </source>
</evidence>
<dbReference type="InterPro" id="IPR028994">
    <property type="entry name" value="Integrin_alpha_N"/>
</dbReference>
<feature type="signal peptide" evidence="2">
    <location>
        <begin position="1"/>
        <end position="24"/>
    </location>
</feature>
<proteinExistence type="predicted"/>
<sequence length="301" mass="31191">MRSIRHRLVGVVAVVGAFVASTGAADPRVHVVRHVRVAPAASSTSVMSTNVSSAGDVNGDGRNDLLAFNPATDEVRLYRGTGAATFGYGRLATLITSDPEARIFPGGTYYSRPGFLAVVNSDSWLYGYGLDRAGDESCCGPVAPGWGLRFLDGHADFTGDGIADAVGVTSSGYGYLYRGRGDANASFTHGTRIASGWATMRVVFAATDVTGDRRADLLGVDSAGVLWIFPGTGKGTFTPKRKVGSGWGGLGALFSARDVTGDGRVDLGAITSTGTLRIYKGRGDGTFSSAVAVSSGWAPYL</sequence>
<dbReference type="Proteomes" id="UP001500556">
    <property type="component" value="Unassembled WGS sequence"/>
</dbReference>
<organism evidence="3 4">
    <name type="scientific">Pedococcus ginsenosidimutans</name>
    <dbReference type="NCBI Taxonomy" id="490570"/>
    <lineage>
        <taxon>Bacteria</taxon>
        <taxon>Bacillati</taxon>
        <taxon>Actinomycetota</taxon>
        <taxon>Actinomycetes</taxon>
        <taxon>Micrococcales</taxon>
        <taxon>Intrasporangiaceae</taxon>
        <taxon>Pedococcus</taxon>
    </lineage>
</organism>